<keyword evidence="1" id="KW-0677">Repeat</keyword>
<dbReference type="PROSITE" id="PS50222">
    <property type="entry name" value="EF_HAND_2"/>
    <property type="match status" value="10"/>
</dbReference>
<dbReference type="InterPro" id="IPR011992">
    <property type="entry name" value="EF-hand-dom_pair"/>
</dbReference>
<dbReference type="EMBL" id="JARBDR010000657">
    <property type="protein sequence ID" value="KAJ8309337.1"/>
    <property type="molecule type" value="Genomic_DNA"/>
</dbReference>
<reference evidence="4 5" key="1">
    <citation type="submission" date="2022-12" db="EMBL/GenBank/DDBJ databases">
        <title>Chromosome-level genome of Tegillarca granosa.</title>
        <authorList>
            <person name="Kim J."/>
        </authorList>
    </citation>
    <scope>NUCLEOTIDE SEQUENCE [LARGE SCALE GENOMIC DNA]</scope>
    <source>
        <strain evidence="4">Teg-2019</strain>
        <tissue evidence="4">Adductor muscle</tissue>
    </source>
</reference>
<feature type="domain" description="EF-hand" evidence="3">
    <location>
        <begin position="42"/>
        <end position="77"/>
    </location>
</feature>
<dbReference type="PROSITE" id="PS00018">
    <property type="entry name" value="EF_HAND_1"/>
    <property type="match status" value="8"/>
</dbReference>
<dbReference type="InterPro" id="IPR002048">
    <property type="entry name" value="EF_hand_dom"/>
</dbReference>
<feature type="domain" description="EF-hand" evidence="3">
    <location>
        <begin position="301"/>
        <end position="336"/>
    </location>
</feature>
<organism evidence="4 5">
    <name type="scientific">Tegillarca granosa</name>
    <name type="common">Malaysian cockle</name>
    <name type="synonym">Anadara granosa</name>
    <dbReference type="NCBI Taxonomy" id="220873"/>
    <lineage>
        <taxon>Eukaryota</taxon>
        <taxon>Metazoa</taxon>
        <taxon>Spiralia</taxon>
        <taxon>Lophotrochozoa</taxon>
        <taxon>Mollusca</taxon>
        <taxon>Bivalvia</taxon>
        <taxon>Autobranchia</taxon>
        <taxon>Pteriomorphia</taxon>
        <taxon>Arcoida</taxon>
        <taxon>Arcoidea</taxon>
        <taxon>Arcidae</taxon>
        <taxon>Tegillarca</taxon>
    </lineage>
</organism>
<evidence type="ECO:0000256" key="1">
    <source>
        <dbReference type="ARBA" id="ARBA00022737"/>
    </source>
</evidence>
<feature type="domain" description="EF-hand" evidence="3">
    <location>
        <begin position="79"/>
        <end position="114"/>
    </location>
</feature>
<dbReference type="SMART" id="SM00054">
    <property type="entry name" value="EFh"/>
    <property type="match status" value="10"/>
</dbReference>
<feature type="domain" description="EF-hand" evidence="3">
    <location>
        <begin position="6"/>
        <end position="41"/>
    </location>
</feature>
<proteinExistence type="predicted"/>
<name>A0ABQ9EVZ5_TEGGR</name>
<dbReference type="CDD" id="cd00051">
    <property type="entry name" value="EFh"/>
    <property type="match status" value="2"/>
</dbReference>
<feature type="domain" description="EF-hand" evidence="3">
    <location>
        <begin position="192"/>
        <end position="227"/>
    </location>
</feature>
<gene>
    <name evidence="4" type="ORF">KUTeg_014211</name>
</gene>
<evidence type="ECO:0000313" key="4">
    <source>
        <dbReference type="EMBL" id="KAJ8309337.1"/>
    </source>
</evidence>
<sequence length="468" mass="52533">MTIVTPSVPEFKEAFNIFDSNGGGTISHGELGTVMRSLGQNPTEKDLEEMIKEVDQDGNGEIDFEEFLLLMVKTMSKADDDDELKRAFKIFDVDNSGTISASDLRLIMECLGEKLTDEEVKTMIEIADDDRDGEVSLNEAFLLFDKNKDGTIDREELRDVLMALGMDTTTTEVQDFINDIDVNEKKGMRELDAQEELMAAFKVFDTDGNGYINVDEFKYAMTNLGEKFSDADIEDMINKFDIDKDGRLNYSEMKDTFNFFDQNGDGTIDCKELGAVMHDGKINFDEFFTFMAGRKTVNKTEAQHALTEAFKVFDKNGDGHITKSELAEAMTTLGEKLSEKDVEDLIKTFDIDGDGTLNIDGSGALELDEFIDMMHELQSQETGNLKEQADQLEQAFDAIDTDDNNALTREELVAALVGVGDDDFTEKDVDEMIRMCDTNNDEYKEAFTLYDANENGTIRTKDLATVMD</sequence>
<dbReference type="Pfam" id="PF13499">
    <property type="entry name" value="EF-hand_7"/>
    <property type="match status" value="5"/>
</dbReference>
<feature type="domain" description="EF-hand" evidence="3">
    <location>
        <begin position="248"/>
        <end position="283"/>
    </location>
</feature>
<keyword evidence="5" id="KW-1185">Reference proteome</keyword>
<comment type="caution">
    <text evidence="4">The sequence shown here is derived from an EMBL/GenBank/DDBJ whole genome shotgun (WGS) entry which is preliminary data.</text>
</comment>
<feature type="domain" description="EF-hand" evidence="3">
    <location>
        <begin position="438"/>
        <end position="468"/>
    </location>
</feature>
<evidence type="ECO:0000259" key="3">
    <source>
        <dbReference type="PROSITE" id="PS50222"/>
    </source>
</evidence>
<protein>
    <recommendedName>
        <fullName evidence="3">EF-hand domain-containing protein</fullName>
    </recommendedName>
</protein>
<feature type="domain" description="EF-hand" evidence="3">
    <location>
        <begin position="132"/>
        <end position="167"/>
    </location>
</feature>
<dbReference type="Gene3D" id="1.10.238.10">
    <property type="entry name" value="EF-hand"/>
    <property type="match status" value="8"/>
</dbReference>
<keyword evidence="2" id="KW-0106">Calcium</keyword>
<dbReference type="InterPro" id="IPR050230">
    <property type="entry name" value="CALM/Myosin/TropC-like"/>
</dbReference>
<dbReference type="PANTHER" id="PTHR23048:SF0">
    <property type="entry name" value="CALMODULIN LIKE 3"/>
    <property type="match status" value="1"/>
</dbReference>
<dbReference type="Proteomes" id="UP001217089">
    <property type="component" value="Unassembled WGS sequence"/>
</dbReference>
<accession>A0ABQ9EVZ5</accession>
<dbReference type="InterPro" id="IPR018247">
    <property type="entry name" value="EF_Hand_1_Ca_BS"/>
</dbReference>
<evidence type="ECO:0000313" key="5">
    <source>
        <dbReference type="Proteomes" id="UP001217089"/>
    </source>
</evidence>
<dbReference type="SUPFAM" id="SSF47473">
    <property type="entry name" value="EF-hand"/>
    <property type="match status" value="4"/>
</dbReference>
<feature type="domain" description="EF-hand" evidence="3">
    <location>
        <begin position="337"/>
        <end position="380"/>
    </location>
</feature>
<feature type="domain" description="EF-hand" evidence="3">
    <location>
        <begin position="387"/>
        <end position="422"/>
    </location>
</feature>
<evidence type="ECO:0000256" key="2">
    <source>
        <dbReference type="ARBA" id="ARBA00022837"/>
    </source>
</evidence>
<dbReference type="PANTHER" id="PTHR23048">
    <property type="entry name" value="MYOSIN LIGHT CHAIN 1, 3"/>
    <property type="match status" value="1"/>
</dbReference>